<reference evidence="1" key="2">
    <citation type="journal article" date="2015" name="Data Brief">
        <title>Shoot transcriptome of the giant reed, Arundo donax.</title>
        <authorList>
            <person name="Barrero R.A."/>
            <person name="Guerrero F.D."/>
            <person name="Moolhuijzen P."/>
            <person name="Goolsby J.A."/>
            <person name="Tidwell J."/>
            <person name="Bellgard S.E."/>
            <person name="Bellgard M.I."/>
        </authorList>
    </citation>
    <scope>NUCLEOTIDE SEQUENCE</scope>
    <source>
        <tissue evidence="1">Shoot tissue taken approximately 20 cm above the soil surface</tissue>
    </source>
</reference>
<dbReference type="AlphaFoldDB" id="A0A0A9DY08"/>
<accession>A0A0A9DY08</accession>
<dbReference type="EMBL" id="GBRH01207330">
    <property type="protein sequence ID" value="JAD90565.1"/>
    <property type="molecule type" value="Transcribed_RNA"/>
</dbReference>
<evidence type="ECO:0000313" key="1">
    <source>
        <dbReference type="EMBL" id="JAD90565.1"/>
    </source>
</evidence>
<protein>
    <submittedName>
        <fullName evidence="1">Uncharacterized protein</fullName>
    </submittedName>
</protein>
<reference evidence="1" key="1">
    <citation type="submission" date="2014-09" db="EMBL/GenBank/DDBJ databases">
        <authorList>
            <person name="Magalhaes I.L.F."/>
            <person name="Oliveira U."/>
            <person name="Santos F.R."/>
            <person name="Vidigal T.H.D.A."/>
            <person name="Brescovit A.D."/>
            <person name="Santos A.J."/>
        </authorList>
    </citation>
    <scope>NUCLEOTIDE SEQUENCE</scope>
    <source>
        <tissue evidence="1">Shoot tissue taken approximately 20 cm above the soil surface</tissue>
    </source>
</reference>
<proteinExistence type="predicted"/>
<organism evidence="1">
    <name type="scientific">Arundo donax</name>
    <name type="common">Giant reed</name>
    <name type="synonym">Donax arundinaceus</name>
    <dbReference type="NCBI Taxonomy" id="35708"/>
    <lineage>
        <taxon>Eukaryota</taxon>
        <taxon>Viridiplantae</taxon>
        <taxon>Streptophyta</taxon>
        <taxon>Embryophyta</taxon>
        <taxon>Tracheophyta</taxon>
        <taxon>Spermatophyta</taxon>
        <taxon>Magnoliopsida</taxon>
        <taxon>Liliopsida</taxon>
        <taxon>Poales</taxon>
        <taxon>Poaceae</taxon>
        <taxon>PACMAD clade</taxon>
        <taxon>Arundinoideae</taxon>
        <taxon>Arundineae</taxon>
        <taxon>Arundo</taxon>
    </lineage>
</organism>
<sequence length="88" mass="10449">MHILSPRVIRHCIMESEPHIFSKLLGVPVLPTAEVPPYRAKIHRVFDNRKIVMQAKCNWIDRLVEYPSKLVLHQPAQKRRRLLECMRI</sequence>
<name>A0A0A9DY08_ARUDO</name>